<comment type="caution">
    <text evidence="5">The sequence shown here is derived from an EMBL/GenBank/DDBJ whole genome shotgun (WGS) entry which is preliminary data.</text>
</comment>
<organism evidence="5 6">
    <name type="scientific">Candidatus Blautia merdavium</name>
    <dbReference type="NCBI Taxonomy" id="2838494"/>
    <lineage>
        <taxon>Bacteria</taxon>
        <taxon>Bacillati</taxon>
        <taxon>Bacillota</taxon>
        <taxon>Clostridia</taxon>
        <taxon>Lachnospirales</taxon>
        <taxon>Lachnospiraceae</taxon>
        <taxon>Blautia</taxon>
    </lineage>
</organism>
<dbReference type="InterPro" id="IPR029052">
    <property type="entry name" value="Metallo-depent_PP-like"/>
</dbReference>
<gene>
    <name evidence="5" type="ORF">H9753_06145</name>
</gene>
<reference evidence="5" key="2">
    <citation type="submission" date="2021-04" db="EMBL/GenBank/DDBJ databases">
        <authorList>
            <person name="Gilroy R."/>
        </authorList>
    </citation>
    <scope>NUCLEOTIDE SEQUENCE</scope>
    <source>
        <strain evidence="5">ChiBcec2-3848</strain>
    </source>
</reference>
<comment type="similarity">
    <text evidence="1">Belongs to the CapA family.</text>
</comment>
<evidence type="ECO:0000313" key="5">
    <source>
        <dbReference type="EMBL" id="HJC63184.1"/>
    </source>
</evidence>
<dbReference type="EMBL" id="DWVZ01000079">
    <property type="protein sequence ID" value="HJC63184.1"/>
    <property type="molecule type" value="Genomic_DNA"/>
</dbReference>
<name>A0A9D2PMY5_9FIRM</name>
<keyword evidence="3" id="KW-1133">Transmembrane helix</keyword>
<dbReference type="InterPro" id="IPR019079">
    <property type="entry name" value="Capsule_synth_CapA"/>
</dbReference>
<dbReference type="PANTHER" id="PTHR33393">
    <property type="entry name" value="POLYGLUTAMINE SYNTHESIS ACCESSORY PROTEIN RV0574C-RELATED"/>
    <property type="match status" value="1"/>
</dbReference>
<dbReference type="Pfam" id="PF09587">
    <property type="entry name" value="PGA_cap"/>
    <property type="match status" value="1"/>
</dbReference>
<dbReference type="Proteomes" id="UP000823886">
    <property type="component" value="Unassembled WGS sequence"/>
</dbReference>
<evidence type="ECO:0000259" key="4">
    <source>
        <dbReference type="SMART" id="SM00854"/>
    </source>
</evidence>
<evidence type="ECO:0000313" key="6">
    <source>
        <dbReference type="Proteomes" id="UP000823886"/>
    </source>
</evidence>
<feature type="transmembrane region" description="Helical" evidence="3">
    <location>
        <begin position="21"/>
        <end position="42"/>
    </location>
</feature>
<dbReference type="AlphaFoldDB" id="A0A9D2PMY5"/>
<protein>
    <submittedName>
        <fullName evidence="5">CapA family protein</fullName>
    </submittedName>
</protein>
<evidence type="ECO:0000256" key="2">
    <source>
        <dbReference type="SAM" id="MobiDB-lite"/>
    </source>
</evidence>
<dbReference type="SUPFAM" id="SSF56300">
    <property type="entry name" value="Metallo-dependent phosphatases"/>
    <property type="match status" value="1"/>
</dbReference>
<sequence length="403" mass="43711">MAYHYRKKLEARKKKVRRIKIILAADGILMAVLVLLLIGMGIRQWIREDGSAAASQNQESSRVEQAAGEGETDAGADESAGSGEDTEASEQAKAGQENSAVTITVSAAGDCTLGTDENFDYESGFTGIYDSVGDPAYFFREVQPIFSQDDLTIVNMEGTLTEAESRAEKEFAFKAPPSYAEILTKGSVEAANLANNHSRDYGEQSYTDTINALDGAGITSFGYERTALMEIKGVKVGLVGTYELAENLGCKEQMTANVQSLKEAGAQIIIVSFHWGVERETAPNEIQIELAHAAIDSGADLVLGHHPHVISGIEEYNGKNIVYSLGNFCFGGNSAPSDMDSMIFQQTFTVENGQLKEDNVTNVIPCKVSSAYLEGYNNYQPVPVEGEAKDAILQRIQEYSQYL</sequence>
<keyword evidence="3" id="KW-0812">Transmembrane</keyword>
<dbReference type="Gene3D" id="3.60.21.10">
    <property type="match status" value="1"/>
</dbReference>
<dbReference type="InterPro" id="IPR052169">
    <property type="entry name" value="CW_Biosynth-Accessory"/>
</dbReference>
<dbReference type="PANTHER" id="PTHR33393:SF11">
    <property type="entry name" value="POLYGLUTAMINE SYNTHESIS ACCESSORY PROTEIN RV0574C-RELATED"/>
    <property type="match status" value="1"/>
</dbReference>
<feature type="domain" description="Capsule synthesis protein CapA" evidence="4">
    <location>
        <begin position="104"/>
        <end position="332"/>
    </location>
</feature>
<feature type="region of interest" description="Disordered" evidence="2">
    <location>
        <begin position="53"/>
        <end position="98"/>
    </location>
</feature>
<evidence type="ECO:0000256" key="1">
    <source>
        <dbReference type="ARBA" id="ARBA00005662"/>
    </source>
</evidence>
<keyword evidence="3" id="KW-0472">Membrane</keyword>
<accession>A0A9D2PMY5</accession>
<dbReference type="CDD" id="cd07381">
    <property type="entry name" value="MPP_CapA"/>
    <property type="match status" value="1"/>
</dbReference>
<evidence type="ECO:0000256" key="3">
    <source>
        <dbReference type="SAM" id="Phobius"/>
    </source>
</evidence>
<dbReference type="SMART" id="SM00854">
    <property type="entry name" value="PGA_cap"/>
    <property type="match status" value="1"/>
</dbReference>
<reference evidence="5" key="1">
    <citation type="journal article" date="2021" name="PeerJ">
        <title>Extensive microbial diversity within the chicken gut microbiome revealed by metagenomics and culture.</title>
        <authorList>
            <person name="Gilroy R."/>
            <person name="Ravi A."/>
            <person name="Getino M."/>
            <person name="Pursley I."/>
            <person name="Horton D.L."/>
            <person name="Alikhan N.F."/>
            <person name="Baker D."/>
            <person name="Gharbi K."/>
            <person name="Hall N."/>
            <person name="Watson M."/>
            <person name="Adriaenssens E.M."/>
            <person name="Foster-Nyarko E."/>
            <person name="Jarju S."/>
            <person name="Secka A."/>
            <person name="Antonio M."/>
            <person name="Oren A."/>
            <person name="Chaudhuri R.R."/>
            <person name="La Ragione R."/>
            <person name="Hildebrand F."/>
            <person name="Pallen M.J."/>
        </authorList>
    </citation>
    <scope>NUCLEOTIDE SEQUENCE</scope>
    <source>
        <strain evidence="5">ChiBcec2-3848</strain>
    </source>
</reference>
<proteinExistence type="inferred from homology"/>